<dbReference type="HAMAP" id="MF_00230">
    <property type="entry name" value="CobT"/>
    <property type="match status" value="1"/>
</dbReference>
<reference evidence="12" key="1">
    <citation type="submission" date="2017-09" db="EMBL/GenBank/DDBJ databases">
        <title>FDA dAtabase for Regulatory Grade micrObial Sequences (FDA-ARGOS): Supporting development and validation of Infectious Disease Dx tests.</title>
        <authorList>
            <person name="Minogue T."/>
            <person name="Wolcott M."/>
            <person name="Wasieloski L."/>
            <person name="Aguilar W."/>
            <person name="Moore D."/>
            <person name="Tallon L."/>
            <person name="Sadzewicz L."/>
            <person name="Ott S."/>
            <person name="Zhao X."/>
            <person name="Nagaraj S."/>
            <person name="Vavikolanu K."/>
            <person name="Aluvathingal J."/>
            <person name="Nadendla S."/>
            <person name="Sichtig H."/>
        </authorList>
    </citation>
    <scope>NUCLEOTIDE SEQUENCE [LARGE SCALE GENOMIC DNA]</scope>
    <source>
        <strain evidence="12">FDAARGOS_387</strain>
    </source>
</reference>
<comment type="similarity">
    <text evidence="2 10">Belongs to the CobT family.</text>
</comment>
<comment type="pathway">
    <text evidence="1 10">Nucleoside biosynthesis; alpha-ribazole biosynthesis; alpha-ribazole from 5,6-dimethylbenzimidazole: step 1/2.</text>
</comment>
<dbReference type="NCBIfam" id="NF000996">
    <property type="entry name" value="PRK00105.1"/>
    <property type="match status" value="1"/>
</dbReference>
<dbReference type="InterPro" id="IPR036087">
    <property type="entry name" value="Nict_dMeBzImd_PRibTrfase_sf"/>
</dbReference>
<dbReference type="Proteomes" id="UP000224974">
    <property type="component" value="Unassembled WGS sequence"/>
</dbReference>
<dbReference type="InterPro" id="IPR017846">
    <property type="entry name" value="Nict_dMeBzImd_PRibTrfase_bact"/>
</dbReference>
<dbReference type="AlphaFoldDB" id="A0A2C6DQ11"/>
<dbReference type="Gene3D" id="3.40.50.10210">
    <property type="match status" value="1"/>
</dbReference>
<evidence type="ECO:0000256" key="9">
    <source>
        <dbReference type="ARBA" id="ARBA00047340"/>
    </source>
</evidence>
<evidence type="ECO:0000256" key="6">
    <source>
        <dbReference type="ARBA" id="ARBA00022676"/>
    </source>
</evidence>
<evidence type="ECO:0000256" key="1">
    <source>
        <dbReference type="ARBA" id="ARBA00005049"/>
    </source>
</evidence>
<dbReference type="UniPathway" id="UPA00061">
    <property type="reaction ID" value="UER00516"/>
</dbReference>
<dbReference type="EC" id="2.4.2.21" evidence="3 10"/>
<evidence type="ECO:0000256" key="10">
    <source>
        <dbReference type="HAMAP-Rule" id="MF_00230"/>
    </source>
</evidence>
<dbReference type="PANTHER" id="PTHR43463">
    <property type="entry name" value="NICOTINATE-NUCLEOTIDE--DIMETHYLBENZIMIDAZOLE PHOSPHORIBOSYLTRANSFERASE"/>
    <property type="match status" value="1"/>
</dbReference>
<dbReference type="RefSeq" id="WP_029093671.1">
    <property type="nucleotide sequence ID" value="NZ_PDDX01000001.1"/>
</dbReference>
<feature type="active site" description="Proton acceptor" evidence="10">
    <location>
        <position position="317"/>
    </location>
</feature>
<organism evidence="11 12">
    <name type="scientific">Budvicia aquatica</name>
    <dbReference type="NCBI Taxonomy" id="82979"/>
    <lineage>
        <taxon>Bacteria</taxon>
        <taxon>Pseudomonadati</taxon>
        <taxon>Pseudomonadota</taxon>
        <taxon>Gammaproteobacteria</taxon>
        <taxon>Enterobacterales</taxon>
        <taxon>Budviciaceae</taxon>
        <taxon>Budvicia</taxon>
    </lineage>
</organism>
<evidence type="ECO:0000256" key="5">
    <source>
        <dbReference type="ARBA" id="ARBA00022573"/>
    </source>
</evidence>
<comment type="function">
    <text evidence="10">Catalyzes the synthesis of alpha-ribazole-5'-phosphate from nicotinate mononucleotide (NAMN) and 5,6-dimethylbenzimidazole (DMB).</text>
</comment>
<dbReference type="GO" id="GO:0009236">
    <property type="term" value="P:cobalamin biosynthetic process"/>
    <property type="evidence" value="ECO:0007669"/>
    <property type="project" value="UniProtKB-UniRule"/>
</dbReference>
<dbReference type="EMBL" id="PDDX01000001">
    <property type="protein sequence ID" value="PHI30422.1"/>
    <property type="molecule type" value="Genomic_DNA"/>
</dbReference>
<accession>A0A2C6DQ11</accession>
<comment type="caution">
    <text evidence="11">The sequence shown here is derived from an EMBL/GenBank/DDBJ whole genome shotgun (WGS) entry which is preliminary data.</text>
</comment>
<evidence type="ECO:0000256" key="8">
    <source>
        <dbReference type="ARBA" id="ARBA00030686"/>
    </source>
</evidence>
<gene>
    <name evidence="10 11" type="primary">cobT</name>
    <name evidence="11" type="ORF">CRN84_14295</name>
</gene>
<dbReference type="InterPro" id="IPR003200">
    <property type="entry name" value="Nict_dMeBzImd_PRibTrfase"/>
</dbReference>
<dbReference type="STRING" id="1111728.GCA_000427805_04249"/>
<keyword evidence="5 10" id="KW-0169">Cobalamin biosynthesis</keyword>
<keyword evidence="7 10" id="KW-0808">Transferase</keyword>
<keyword evidence="6 10" id="KW-0328">Glycosyltransferase</keyword>
<protein>
    <recommendedName>
        <fullName evidence="4 10">Nicotinate-nucleotide--dimethylbenzimidazole phosphoribosyltransferase</fullName>
        <shortName evidence="10">NN:DBI PRT</shortName>
        <ecNumber evidence="3 10">2.4.2.21</ecNumber>
    </recommendedName>
    <alternativeName>
        <fullName evidence="8 10">N(1)-alpha-phosphoribosyltransferase</fullName>
    </alternativeName>
</protein>
<name>A0A2C6DQ11_9GAMM</name>
<evidence type="ECO:0000256" key="7">
    <source>
        <dbReference type="ARBA" id="ARBA00022679"/>
    </source>
</evidence>
<dbReference type="SUPFAM" id="SSF52733">
    <property type="entry name" value="Nicotinate mononucleotide:5,6-dimethylbenzimidazole phosphoribosyltransferase (CobT)"/>
    <property type="match status" value="1"/>
</dbReference>
<evidence type="ECO:0000256" key="2">
    <source>
        <dbReference type="ARBA" id="ARBA00007110"/>
    </source>
</evidence>
<evidence type="ECO:0000256" key="4">
    <source>
        <dbReference type="ARBA" id="ARBA00015486"/>
    </source>
</evidence>
<dbReference type="Pfam" id="PF02277">
    <property type="entry name" value="DBI_PRT"/>
    <property type="match status" value="1"/>
</dbReference>
<dbReference type="Gene3D" id="1.10.1610.10">
    <property type="match status" value="1"/>
</dbReference>
<comment type="catalytic activity">
    <reaction evidence="9 10">
        <text>5,6-dimethylbenzimidazole + nicotinate beta-D-ribonucleotide = alpha-ribazole 5'-phosphate + nicotinate + H(+)</text>
        <dbReference type="Rhea" id="RHEA:11196"/>
        <dbReference type="ChEBI" id="CHEBI:15378"/>
        <dbReference type="ChEBI" id="CHEBI:15890"/>
        <dbReference type="ChEBI" id="CHEBI:32544"/>
        <dbReference type="ChEBI" id="CHEBI:57502"/>
        <dbReference type="ChEBI" id="CHEBI:57918"/>
        <dbReference type="EC" id="2.4.2.21"/>
    </reaction>
</comment>
<sequence length="350" mass="36160">MKTLAQIINAIRPLNTDAMQDMSDKLDGLLKPTGSLGQLETLAIQLSGISHSTDIHFERKQIIVMAADHGVFDEGISVSPQIVTQIQMLNMTKGVTGVCVLAKNAGAEVLLVDTGIKCAPIEGVLNHKVRADGSGNIAKQAAMSRCEAVTLLENSARLAIEQVNNGIQLIGVGELGMGNTTPAAAIVSVLCHVDPQLTVGVGANLPTDKLAHKVAVVRKAIEVNQPDSNDGIDVLAKVGGFDLGGMAGVMIGAASAGVPVVLDGFLSYAAALIAIQIAPNARPYLISSHRSAEYGAGVALNNLGLKPYLDMEMRLGEGSGAAMAFPIIDAACVMANQMGTLAGSNIELPV</sequence>
<dbReference type="OrthoDB" id="9781491at2"/>
<dbReference type="NCBIfam" id="TIGR03160">
    <property type="entry name" value="cobT_DBIPRT"/>
    <property type="match status" value="1"/>
</dbReference>
<dbReference type="InterPro" id="IPR023195">
    <property type="entry name" value="Nict_dMeBzImd_PRibTrfase_N"/>
</dbReference>
<keyword evidence="12" id="KW-1185">Reference proteome</keyword>
<dbReference type="CDD" id="cd02439">
    <property type="entry name" value="DMB-PRT_CobT"/>
    <property type="match status" value="1"/>
</dbReference>
<dbReference type="FunFam" id="3.40.50.10210:FF:000001">
    <property type="entry name" value="Nicotinate-nucleotide--dimethylbenzimidazole phosphoribosyltransferase"/>
    <property type="match status" value="1"/>
</dbReference>
<dbReference type="GO" id="GO:0008939">
    <property type="term" value="F:nicotinate-nucleotide-dimethylbenzimidazole phosphoribosyltransferase activity"/>
    <property type="evidence" value="ECO:0007669"/>
    <property type="project" value="UniProtKB-UniRule"/>
</dbReference>
<evidence type="ECO:0000256" key="3">
    <source>
        <dbReference type="ARBA" id="ARBA00011991"/>
    </source>
</evidence>
<evidence type="ECO:0000313" key="11">
    <source>
        <dbReference type="EMBL" id="PHI30422.1"/>
    </source>
</evidence>
<dbReference type="PANTHER" id="PTHR43463:SF1">
    <property type="entry name" value="NICOTINATE-NUCLEOTIDE--DIMETHYLBENZIMIDAZOLE PHOSPHORIBOSYLTRANSFERASE"/>
    <property type="match status" value="1"/>
</dbReference>
<evidence type="ECO:0000313" key="12">
    <source>
        <dbReference type="Proteomes" id="UP000224974"/>
    </source>
</evidence>
<proteinExistence type="inferred from homology"/>